<dbReference type="Proteomes" id="UP000540656">
    <property type="component" value="Unassembled WGS sequence"/>
</dbReference>
<dbReference type="Gene3D" id="3.10.180.10">
    <property type="entry name" value="2,3-Dihydroxybiphenyl 1,2-Dioxygenase, domain 1"/>
    <property type="match status" value="1"/>
</dbReference>
<evidence type="ECO:0000259" key="1">
    <source>
        <dbReference type="PROSITE" id="PS51819"/>
    </source>
</evidence>
<organism evidence="2 3">
    <name type="scientific">Nocardioides daedukensis</name>
    <dbReference type="NCBI Taxonomy" id="634462"/>
    <lineage>
        <taxon>Bacteria</taxon>
        <taxon>Bacillati</taxon>
        <taxon>Actinomycetota</taxon>
        <taxon>Actinomycetes</taxon>
        <taxon>Propionibacteriales</taxon>
        <taxon>Nocardioidaceae</taxon>
        <taxon>Nocardioides</taxon>
    </lineage>
</organism>
<dbReference type="Pfam" id="PF00903">
    <property type="entry name" value="Glyoxalase"/>
    <property type="match status" value="1"/>
</dbReference>
<dbReference type="PANTHER" id="PTHR33993:SF2">
    <property type="entry name" value="VOC DOMAIN-CONTAINING PROTEIN"/>
    <property type="match status" value="1"/>
</dbReference>
<comment type="caution">
    <text evidence="2">The sequence shown here is derived from an EMBL/GenBank/DDBJ whole genome shotgun (WGS) entry which is preliminary data.</text>
</comment>
<dbReference type="CDD" id="cd07247">
    <property type="entry name" value="SgaA_N_like"/>
    <property type="match status" value="1"/>
</dbReference>
<dbReference type="InterPro" id="IPR037523">
    <property type="entry name" value="VOC_core"/>
</dbReference>
<dbReference type="PANTHER" id="PTHR33993">
    <property type="entry name" value="GLYOXALASE-RELATED"/>
    <property type="match status" value="1"/>
</dbReference>
<dbReference type="EMBL" id="JACCAA010000001">
    <property type="protein sequence ID" value="NYG59647.1"/>
    <property type="molecule type" value="Genomic_DNA"/>
</dbReference>
<name>A0A7Y9RZS2_9ACTN</name>
<sequence length="125" mass="13202">MSGRVVHFEIPFGDSDRAQEFYASAFGWRLRDSATGSSYIHADTGPSQALEPTEVGFINGGLLRREDPGQGPIVVIEVDDIEAALAKVVDAGGSVVLAASKAGDTGTAAYFKDVEGNIMGLWQRA</sequence>
<keyword evidence="3" id="KW-1185">Reference proteome</keyword>
<dbReference type="PROSITE" id="PS51819">
    <property type="entry name" value="VOC"/>
    <property type="match status" value="1"/>
</dbReference>
<dbReference type="AlphaFoldDB" id="A0A7Y9RZS2"/>
<dbReference type="InterPro" id="IPR029068">
    <property type="entry name" value="Glyas_Bleomycin-R_OHBP_Dase"/>
</dbReference>
<proteinExistence type="predicted"/>
<dbReference type="InterPro" id="IPR004360">
    <property type="entry name" value="Glyas_Fos-R_dOase_dom"/>
</dbReference>
<protein>
    <recommendedName>
        <fullName evidence="1">VOC domain-containing protein</fullName>
    </recommendedName>
</protein>
<gene>
    <name evidence="2" type="ORF">BJ980_002570</name>
</gene>
<reference evidence="2 3" key="1">
    <citation type="submission" date="2020-07" db="EMBL/GenBank/DDBJ databases">
        <title>Sequencing the genomes of 1000 actinobacteria strains.</title>
        <authorList>
            <person name="Klenk H.-P."/>
        </authorList>
    </citation>
    <scope>NUCLEOTIDE SEQUENCE [LARGE SCALE GENOMIC DNA]</scope>
    <source>
        <strain evidence="2 3">DSM 23819</strain>
    </source>
</reference>
<evidence type="ECO:0000313" key="3">
    <source>
        <dbReference type="Proteomes" id="UP000540656"/>
    </source>
</evidence>
<accession>A0A7Y9RZS2</accession>
<dbReference type="RefSeq" id="WP_179502672.1">
    <property type="nucleotide sequence ID" value="NZ_JACCAA010000001.1"/>
</dbReference>
<dbReference type="InterPro" id="IPR052164">
    <property type="entry name" value="Anthracycline_SecMetBiosynth"/>
</dbReference>
<evidence type="ECO:0000313" key="2">
    <source>
        <dbReference type="EMBL" id="NYG59647.1"/>
    </source>
</evidence>
<feature type="domain" description="VOC" evidence="1">
    <location>
        <begin position="4"/>
        <end position="124"/>
    </location>
</feature>
<dbReference type="SUPFAM" id="SSF54593">
    <property type="entry name" value="Glyoxalase/Bleomycin resistance protein/Dihydroxybiphenyl dioxygenase"/>
    <property type="match status" value="1"/>
</dbReference>